<comment type="subcellular location">
    <subcellularLocation>
        <location evidence="5">Cell membrane</location>
        <topology evidence="5">Multi-pass membrane protein</topology>
    </subcellularLocation>
    <subcellularLocation>
        <location evidence="1">Membrane</location>
        <topology evidence="1">Multi-pass membrane protein</topology>
    </subcellularLocation>
</comment>
<keyword evidence="7" id="KW-1185">Reference proteome</keyword>
<dbReference type="STRING" id="1321606.SAMD00020551_3441"/>
<dbReference type="PANTHER" id="PTHR30371">
    <property type="entry name" value="SEC-INDEPENDENT PROTEIN TRANSLOCASE PROTEIN TATC"/>
    <property type="match status" value="1"/>
</dbReference>
<evidence type="ECO:0000313" key="7">
    <source>
        <dbReference type="Proteomes" id="UP000031014"/>
    </source>
</evidence>
<reference evidence="6 7" key="1">
    <citation type="submission" date="2013-06" db="EMBL/GenBank/DDBJ databases">
        <title>Whole genome shotgun sequence of Bacillus selenatarsenatis SF-1.</title>
        <authorList>
            <person name="Kuroda M."/>
            <person name="Sei K."/>
            <person name="Yamashita M."/>
            <person name="Ike M."/>
        </authorList>
    </citation>
    <scope>NUCLEOTIDE SEQUENCE [LARGE SCALE GENOMIC DNA]</scope>
    <source>
        <strain evidence="6 7">SF-1</strain>
    </source>
</reference>
<dbReference type="Proteomes" id="UP000031014">
    <property type="component" value="Unassembled WGS sequence"/>
</dbReference>
<feature type="transmembrane region" description="Helical" evidence="5">
    <location>
        <begin position="79"/>
        <end position="106"/>
    </location>
</feature>
<feature type="transmembrane region" description="Helical" evidence="5">
    <location>
        <begin position="168"/>
        <end position="194"/>
    </location>
</feature>
<keyword evidence="5" id="KW-1003">Cell membrane</keyword>
<comment type="caution">
    <text evidence="6">The sequence shown here is derived from an EMBL/GenBank/DDBJ whole genome shotgun (WGS) entry which is preliminary data.</text>
</comment>
<sequence>MTGFIQEMHQTELAGDCYMDDKELNLVDHLDELRKRLIISAVAFIIFFGIGFFYVKDIYNFFVRDLDVKLIVLGPSDIVWIYFMLATIIAIAGTIPVLATQIWLFVKPALRPIERKISLSYIPALFILFIVGLAFGYFVIFPTVLNFLVELSGDMLVTNFTAEKYFKFIMNMTLPFGVLFELPVVVMFLTSLGVINPYVLVKVRKYAYFILIVISVIISPPDFMSDILVTIPLLVLYEISVNLSKFVYKRKLKKEKEWQEQYGDMDEDSEEESSL</sequence>
<keyword evidence="5" id="KW-0811">Translocation</keyword>
<protein>
    <recommendedName>
        <fullName evidence="5">Sec-independent protein translocase protein TatC</fullName>
    </recommendedName>
</protein>
<comment type="similarity">
    <text evidence="5">Belongs to the TatC family.</text>
</comment>
<dbReference type="AlphaFoldDB" id="A0A0A8X5M4"/>
<keyword evidence="5" id="KW-0653">Protein transport</keyword>
<dbReference type="GO" id="GO:0043953">
    <property type="term" value="P:protein transport by the Tat complex"/>
    <property type="evidence" value="ECO:0007669"/>
    <property type="project" value="UniProtKB-UniRule"/>
</dbReference>
<feature type="transmembrane region" description="Helical" evidence="5">
    <location>
        <begin position="37"/>
        <end position="55"/>
    </location>
</feature>
<keyword evidence="5" id="KW-0813">Transport</keyword>
<dbReference type="HAMAP" id="MF_00902">
    <property type="entry name" value="TatC"/>
    <property type="match status" value="1"/>
</dbReference>
<dbReference type="NCBIfam" id="TIGR00945">
    <property type="entry name" value="tatC"/>
    <property type="match status" value="1"/>
</dbReference>
<keyword evidence="4 5" id="KW-0472">Membrane</keyword>
<dbReference type="GO" id="GO:0009977">
    <property type="term" value="F:proton motive force dependent protein transmembrane transporter activity"/>
    <property type="evidence" value="ECO:0007669"/>
    <property type="project" value="TreeGrafter"/>
</dbReference>
<dbReference type="Pfam" id="PF00902">
    <property type="entry name" value="TatC"/>
    <property type="match status" value="1"/>
</dbReference>
<evidence type="ECO:0000256" key="1">
    <source>
        <dbReference type="ARBA" id="ARBA00004141"/>
    </source>
</evidence>
<evidence type="ECO:0000256" key="4">
    <source>
        <dbReference type="ARBA" id="ARBA00023136"/>
    </source>
</evidence>
<keyword evidence="2 5" id="KW-0812">Transmembrane</keyword>
<feature type="transmembrane region" description="Helical" evidence="5">
    <location>
        <begin position="227"/>
        <end position="248"/>
    </location>
</feature>
<dbReference type="InterPro" id="IPR002033">
    <property type="entry name" value="TatC"/>
</dbReference>
<keyword evidence="3 5" id="KW-1133">Transmembrane helix</keyword>
<dbReference type="PRINTS" id="PR01840">
    <property type="entry name" value="TATCFAMILY"/>
</dbReference>
<dbReference type="GO" id="GO:0065002">
    <property type="term" value="P:intracellular protein transmembrane transport"/>
    <property type="evidence" value="ECO:0007669"/>
    <property type="project" value="TreeGrafter"/>
</dbReference>
<comment type="subunit">
    <text evidence="5">Forms a complex with TatA.</text>
</comment>
<name>A0A0A8X5M4_MESS1</name>
<comment type="function">
    <text evidence="5">Part of the twin-arginine translocation (Tat) system that transports large folded proteins containing a characteristic twin-arginine motif in their signal peptide across membranes.</text>
</comment>
<proteinExistence type="inferred from homology"/>
<dbReference type="EMBL" id="BASE01000079">
    <property type="protein sequence ID" value="GAM15285.1"/>
    <property type="molecule type" value="Genomic_DNA"/>
</dbReference>
<feature type="transmembrane region" description="Helical" evidence="5">
    <location>
        <begin position="118"/>
        <end position="148"/>
    </location>
</feature>
<evidence type="ECO:0000313" key="6">
    <source>
        <dbReference type="EMBL" id="GAM15285.1"/>
    </source>
</evidence>
<evidence type="ECO:0000256" key="3">
    <source>
        <dbReference type="ARBA" id="ARBA00022989"/>
    </source>
</evidence>
<evidence type="ECO:0000256" key="2">
    <source>
        <dbReference type="ARBA" id="ARBA00022692"/>
    </source>
</evidence>
<evidence type="ECO:0000256" key="5">
    <source>
        <dbReference type="HAMAP-Rule" id="MF_00902"/>
    </source>
</evidence>
<accession>A0A0A8X5M4</accession>
<organism evidence="6 7">
    <name type="scientific">Mesobacillus selenatarsenatis (strain DSM 18680 / JCM 14380 / FERM P-15431 / SF-1)</name>
    <dbReference type="NCBI Taxonomy" id="1321606"/>
    <lineage>
        <taxon>Bacteria</taxon>
        <taxon>Bacillati</taxon>
        <taxon>Bacillota</taxon>
        <taxon>Bacilli</taxon>
        <taxon>Bacillales</taxon>
        <taxon>Bacillaceae</taxon>
        <taxon>Mesobacillus</taxon>
    </lineage>
</organism>
<gene>
    <name evidence="5" type="primary">tatC</name>
    <name evidence="6" type="ORF">SAMD00020551_3441</name>
</gene>
<dbReference type="PANTHER" id="PTHR30371:SF4">
    <property type="entry name" value="SEC-INDEPENDENT PROTEIN TRANSLOCASE PROTEIN TATCD"/>
    <property type="match status" value="1"/>
</dbReference>
<feature type="transmembrane region" description="Helical" evidence="5">
    <location>
        <begin position="206"/>
        <end position="221"/>
    </location>
</feature>
<dbReference type="GO" id="GO:0033281">
    <property type="term" value="C:TAT protein transport complex"/>
    <property type="evidence" value="ECO:0007669"/>
    <property type="project" value="UniProtKB-UniRule"/>
</dbReference>